<gene>
    <name evidence="1" type="ORF">UFOVP92_7</name>
</gene>
<name>A0A6J5L2S5_9CAUD</name>
<sequence length="115" mass="12987">MKLNETKRKMLILIAQQPRTITHFTNGRYSGVSLSEESVSTRLSELVEAGFLYAADNCWHITALGRKKLDQKDTATPRAIVFKNGTYRTGMCDKFHALQRPGSDHSHIKSKGYLC</sequence>
<dbReference type="EMBL" id="LR796211">
    <property type="protein sequence ID" value="CAB4127513.1"/>
    <property type="molecule type" value="Genomic_DNA"/>
</dbReference>
<organism evidence="1">
    <name type="scientific">uncultured Caudovirales phage</name>
    <dbReference type="NCBI Taxonomy" id="2100421"/>
    <lineage>
        <taxon>Viruses</taxon>
        <taxon>Duplodnaviria</taxon>
        <taxon>Heunggongvirae</taxon>
        <taxon>Uroviricota</taxon>
        <taxon>Caudoviricetes</taxon>
        <taxon>Peduoviridae</taxon>
        <taxon>Maltschvirus</taxon>
        <taxon>Maltschvirus maltsch</taxon>
    </lineage>
</organism>
<evidence type="ECO:0000313" key="1">
    <source>
        <dbReference type="EMBL" id="CAB4127513.1"/>
    </source>
</evidence>
<reference evidence="1" key="1">
    <citation type="submission" date="2020-04" db="EMBL/GenBank/DDBJ databases">
        <authorList>
            <person name="Chiriac C."/>
            <person name="Salcher M."/>
            <person name="Ghai R."/>
            <person name="Kavagutti S V."/>
        </authorList>
    </citation>
    <scope>NUCLEOTIDE SEQUENCE</scope>
</reference>
<protein>
    <submittedName>
        <fullName evidence="1">Uncharacterized protein</fullName>
    </submittedName>
</protein>
<accession>A0A6J5L2S5</accession>
<proteinExistence type="predicted"/>